<feature type="chain" id="PRO_5046046293" evidence="1">
    <location>
        <begin position="22"/>
        <end position="282"/>
    </location>
</feature>
<name>A0ABW0YJN1_9GAMM</name>
<evidence type="ECO:0000313" key="3">
    <source>
        <dbReference type="EMBL" id="MFC5708263.1"/>
    </source>
</evidence>
<dbReference type="InterPro" id="IPR002818">
    <property type="entry name" value="DJ-1/PfpI"/>
</dbReference>
<dbReference type="CDD" id="cd03141">
    <property type="entry name" value="GATase1_Hsp31_like"/>
    <property type="match status" value="1"/>
</dbReference>
<dbReference type="SUPFAM" id="SSF52317">
    <property type="entry name" value="Class I glutamine amidotransferase-like"/>
    <property type="match status" value="1"/>
</dbReference>
<protein>
    <submittedName>
        <fullName evidence="3">Type 1 glutamine amidotransferase domain-containing protein</fullName>
    </submittedName>
</protein>
<evidence type="ECO:0000256" key="1">
    <source>
        <dbReference type="SAM" id="SignalP"/>
    </source>
</evidence>
<evidence type="ECO:0000259" key="2">
    <source>
        <dbReference type="Pfam" id="PF01965"/>
    </source>
</evidence>
<dbReference type="PANTHER" id="PTHR48094">
    <property type="entry name" value="PROTEIN/NUCLEIC ACID DEGLYCASE DJ-1-RELATED"/>
    <property type="match status" value="1"/>
</dbReference>
<dbReference type="PANTHER" id="PTHR48094:SF22">
    <property type="entry name" value="DJ-1_PFPI DOMAIN-CONTAINING PROTEIN"/>
    <property type="match status" value="1"/>
</dbReference>
<keyword evidence="1" id="KW-0732">Signal</keyword>
<feature type="domain" description="DJ-1/PfpI" evidence="2">
    <location>
        <begin position="50"/>
        <end position="176"/>
    </location>
</feature>
<evidence type="ECO:0000313" key="4">
    <source>
        <dbReference type="Proteomes" id="UP001596132"/>
    </source>
</evidence>
<comment type="caution">
    <text evidence="3">The sequence shown here is derived from an EMBL/GenBank/DDBJ whole genome shotgun (WGS) entry which is preliminary data.</text>
</comment>
<dbReference type="Pfam" id="PF01965">
    <property type="entry name" value="DJ-1_PfpI"/>
    <property type="match status" value="1"/>
</dbReference>
<dbReference type="Proteomes" id="UP001596132">
    <property type="component" value="Unassembled WGS sequence"/>
</dbReference>
<dbReference type="RefSeq" id="WP_042638532.1">
    <property type="nucleotide sequence ID" value="NZ_CDDF01000001.1"/>
</dbReference>
<organism evidence="3 4">
    <name type="scientific">Aeromonas eucrenophila</name>
    <dbReference type="NCBI Taxonomy" id="649"/>
    <lineage>
        <taxon>Bacteria</taxon>
        <taxon>Pseudomonadati</taxon>
        <taxon>Pseudomonadota</taxon>
        <taxon>Gammaproteobacteria</taxon>
        <taxon>Aeromonadales</taxon>
        <taxon>Aeromonadaceae</taxon>
        <taxon>Aeromonas</taxon>
    </lineage>
</organism>
<gene>
    <name evidence="3" type="ORF">ACFPVW_19835</name>
</gene>
<reference evidence="4" key="1">
    <citation type="journal article" date="2019" name="Int. J. Syst. Evol. Microbiol.">
        <title>The Global Catalogue of Microorganisms (GCM) 10K type strain sequencing project: providing services to taxonomists for standard genome sequencing and annotation.</title>
        <authorList>
            <consortium name="The Broad Institute Genomics Platform"/>
            <consortium name="The Broad Institute Genome Sequencing Center for Infectious Disease"/>
            <person name="Wu L."/>
            <person name="Ma J."/>
        </authorList>
    </citation>
    <scope>NUCLEOTIDE SEQUENCE [LARGE SCALE GENOMIC DNA]</scope>
    <source>
        <strain evidence="4">KCTC 15012</strain>
    </source>
</reference>
<proteinExistence type="predicted"/>
<keyword evidence="3" id="KW-0315">Glutamine amidotransferase</keyword>
<dbReference type="InterPro" id="IPR029062">
    <property type="entry name" value="Class_I_gatase-like"/>
</dbReference>
<dbReference type="InterPro" id="IPR050325">
    <property type="entry name" value="Prot/Nucl_acid_deglycase"/>
</dbReference>
<sequence>MKKLINTVLASLLMTAAVAQAAPKGEVLILLSSETELPLKGGKHFDSGFYLNELGVPAKALLDAGYALTVVTPKGNQPRPDKGSIDPQYFGGEATQMRHIASLVEGVIEADRVKSLGEVLQAGPDRYAGLFIPGGHAPLIDLAKDPEVGTLLRHFHSEGKPTAAICHGPIALLAAQDNPAGFEQRLVAGQAASASHWIYAGYRMTIFSDAEEAAFEGSLKGGKLRYYPARAMAQAGGQMQFAAEWTPKVVIDRELITGQNPFSDHALANAFVSALDKRAGAN</sequence>
<feature type="signal peptide" evidence="1">
    <location>
        <begin position="1"/>
        <end position="21"/>
    </location>
</feature>
<keyword evidence="4" id="KW-1185">Reference proteome</keyword>
<dbReference type="Gene3D" id="3.40.50.880">
    <property type="match status" value="1"/>
</dbReference>
<dbReference type="EMBL" id="JBHSPP010000017">
    <property type="protein sequence ID" value="MFC5708263.1"/>
    <property type="molecule type" value="Genomic_DNA"/>
</dbReference>
<accession>A0ABW0YJN1</accession>